<evidence type="ECO:0000256" key="1">
    <source>
        <dbReference type="ARBA" id="ARBA00022737"/>
    </source>
</evidence>
<protein>
    <submittedName>
        <fullName evidence="3">MORN repeat-containing protein 1 isoform X3</fullName>
    </submittedName>
</protein>
<keyword evidence="1" id="KW-0677">Repeat</keyword>
<dbReference type="SUPFAM" id="SSF82185">
    <property type="entry name" value="Histone H3 K4-specific methyltransferase SET7/9 N-terminal domain"/>
    <property type="match status" value="2"/>
</dbReference>
<dbReference type="Proteomes" id="UP001652625">
    <property type="component" value="Chromosome 13"/>
</dbReference>
<dbReference type="SMART" id="SM00698">
    <property type="entry name" value="MORN"/>
    <property type="match status" value="8"/>
</dbReference>
<keyword evidence="2" id="KW-1185">Reference proteome</keyword>
<sequence length="434" mass="49029">MESYYSLLKQNGENCNQVNVNREGFYGQTKKGMRHGIGVYSYMNSFFKYEGDWFQGVKQGCGTFVMRDGSYYKGCFLNGEIHGRGERYWAHSKNLFVGLFDFGEINGEGVMKYGNGDMYEGTWLENKKEGNGKLRHADGSVYSGAFHFNKPHGEGRLMFNNGEEFIGEWVNGMRHGHGIYQYQDGSLYEGQWRCNQFHGEGIMTHSSGIYYNGLWINGRPLQCGRLLKVSAGVLAVNKLDIPAPKESTRILAKIGNENIELETYPLVTEVIRSTSPIKTCLVDNFIPVNEKETIPTAIAETVENKPPQLQATNNGKVTFNKLLLPPLSVAVAASSSISLSPDKVEAQPTNRNRKASVPPSYKVDLHEKKRNDTKKKEALNELKKEEVLNKKFCKPGDYIIIVEDVTENPFLDIRLETIYFRIKVLPTNVLEKSQ</sequence>
<gene>
    <name evidence="3" type="primary">LOC124805825</name>
</gene>
<evidence type="ECO:0000313" key="3">
    <source>
        <dbReference type="RefSeq" id="XP_065670993.1"/>
    </source>
</evidence>
<dbReference type="InterPro" id="IPR003409">
    <property type="entry name" value="MORN"/>
</dbReference>
<dbReference type="Pfam" id="PF02493">
    <property type="entry name" value="MORN"/>
    <property type="match status" value="8"/>
</dbReference>
<proteinExistence type="predicted"/>
<reference evidence="3" key="1">
    <citation type="submission" date="2025-08" db="UniProtKB">
        <authorList>
            <consortium name="RefSeq"/>
        </authorList>
    </citation>
    <scope>IDENTIFICATION</scope>
</reference>
<evidence type="ECO:0000313" key="2">
    <source>
        <dbReference type="Proteomes" id="UP001652625"/>
    </source>
</evidence>
<dbReference type="RefSeq" id="XP_065670993.1">
    <property type="nucleotide sequence ID" value="XM_065814921.1"/>
</dbReference>
<name>A0ABM4D9I1_HYDVU</name>
<organism evidence="2 3">
    <name type="scientific">Hydra vulgaris</name>
    <name type="common">Hydra</name>
    <name type="synonym">Hydra attenuata</name>
    <dbReference type="NCBI Taxonomy" id="6087"/>
    <lineage>
        <taxon>Eukaryota</taxon>
        <taxon>Metazoa</taxon>
        <taxon>Cnidaria</taxon>
        <taxon>Hydrozoa</taxon>
        <taxon>Hydroidolina</taxon>
        <taxon>Anthoathecata</taxon>
        <taxon>Aplanulata</taxon>
        <taxon>Hydridae</taxon>
        <taxon>Hydra</taxon>
    </lineage>
</organism>
<dbReference type="GeneID" id="124805825"/>
<dbReference type="Gene3D" id="2.20.110.10">
    <property type="entry name" value="Histone H3 K4-specific methyltransferase SET7/9 N-terminal domain"/>
    <property type="match status" value="3"/>
</dbReference>
<accession>A0ABM4D9I1</accession>
<dbReference type="PANTHER" id="PTHR23084">
    <property type="entry name" value="PHOSPHATIDYLINOSITOL-4-PHOSPHATE 5-KINASE RELATED"/>
    <property type="match status" value="1"/>
</dbReference>
<dbReference type="PANTHER" id="PTHR23084:SF263">
    <property type="entry name" value="MORN REPEAT-CONTAINING PROTEIN 1"/>
    <property type="match status" value="1"/>
</dbReference>